<evidence type="ECO:0000313" key="2">
    <source>
        <dbReference type="EMBL" id="TDT39309.1"/>
    </source>
</evidence>
<evidence type="ECO:0000313" key="3">
    <source>
        <dbReference type="Proteomes" id="UP000295830"/>
    </source>
</evidence>
<accession>A0A4R7JR55</accession>
<dbReference type="EMBL" id="SOAX01000005">
    <property type="protein sequence ID" value="TDT39309.1"/>
    <property type="molecule type" value="Genomic_DNA"/>
</dbReference>
<organism evidence="2 3">
    <name type="scientific">Halospina denitrificans</name>
    <dbReference type="NCBI Taxonomy" id="332522"/>
    <lineage>
        <taxon>Bacteria</taxon>
        <taxon>Pseudomonadati</taxon>
        <taxon>Pseudomonadota</taxon>
        <taxon>Gammaproteobacteria</taxon>
        <taxon>Halospina</taxon>
    </lineage>
</organism>
<feature type="region of interest" description="Disordered" evidence="1">
    <location>
        <begin position="55"/>
        <end position="244"/>
    </location>
</feature>
<feature type="compositionally biased region" description="Acidic residues" evidence="1">
    <location>
        <begin position="73"/>
        <end position="99"/>
    </location>
</feature>
<dbReference type="Proteomes" id="UP000295830">
    <property type="component" value="Unassembled WGS sequence"/>
</dbReference>
<dbReference type="SUPFAM" id="SSF74653">
    <property type="entry name" value="TolA/TonB C-terminal domain"/>
    <property type="match status" value="1"/>
</dbReference>
<dbReference type="RefSeq" id="WP_133736485.1">
    <property type="nucleotide sequence ID" value="NZ_SOAX01000005.1"/>
</dbReference>
<feature type="compositionally biased region" description="Acidic residues" evidence="1">
    <location>
        <begin position="136"/>
        <end position="150"/>
    </location>
</feature>
<reference evidence="2 3" key="1">
    <citation type="submission" date="2019-03" db="EMBL/GenBank/DDBJ databases">
        <title>Genomic Encyclopedia of Type Strains, Phase IV (KMG-IV): sequencing the most valuable type-strain genomes for metagenomic binning, comparative biology and taxonomic classification.</title>
        <authorList>
            <person name="Goeker M."/>
        </authorList>
    </citation>
    <scope>NUCLEOTIDE SEQUENCE [LARGE SCALE GENOMIC DNA]</scope>
    <source>
        <strain evidence="2 3">DSM 15505</strain>
    </source>
</reference>
<dbReference type="Gene3D" id="3.30.1150.10">
    <property type="match status" value="1"/>
</dbReference>
<dbReference type="Pfam" id="PF13103">
    <property type="entry name" value="TonB_2"/>
    <property type="match status" value="1"/>
</dbReference>
<dbReference type="AlphaFoldDB" id="A0A4R7JR55"/>
<gene>
    <name evidence="2" type="ORF">DES49_2227</name>
</gene>
<protein>
    <submittedName>
        <fullName evidence="2">TonB family protein</fullName>
    </submittedName>
</protein>
<feature type="compositionally biased region" description="Acidic residues" evidence="1">
    <location>
        <begin position="109"/>
        <end position="122"/>
    </location>
</feature>
<comment type="caution">
    <text evidence="2">The sequence shown here is derived from an EMBL/GenBank/DDBJ whole genome shotgun (WGS) entry which is preliminary data.</text>
</comment>
<name>A0A4R7JR55_9GAMM</name>
<proteinExistence type="predicted"/>
<feature type="compositionally biased region" description="Basic and acidic residues" evidence="1">
    <location>
        <begin position="177"/>
        <end position="195"/>
    </location>
</feature>
<dbReference type="OrthoDB" id="6359001at2"/>
<evidence type="ECO:0000256" key="1">
    <source>
        <dbReference type="SAM" id="MobiDB-lite"/>
    </source>
</evidence>
<sequence length="352" mass="38959">MGNRASMPTGVWLKILLLSALFHLLLLILFWPTLRELFREPEVLPGMQFDVTVKQRTAPEQPVPEPEEQKETPEDEPPEQEEKPEQEEPEPEPEPEPEEEMHLPRDTDETVDLDGTDTEAPEQEAPLAESGKSEQPSEDPAGESGDDDDAAPSGGTASENRAKEDAEAADEAPESASRMDRVETPDAGVPDRPDADSASMSLGEEVSPQDDSGAPSIPEDALGGNGGIQALEDEEMDAIRGESPVSEIEERRIRMANEYLARMKRQILAAWDQPDNTDARHKGEIRFSVDSRGYLRTSRVHLPSGHEALDESALRAVRAVERYRVPDSPSIVRQYYQSLRFTYSGAPVNNDQ</sequence>
<keyword evidence="3" id="KW-1185">Reference proteome</keyword>